<proteinExistence type="predicted"/>
<dbReference type="InterPro" id="IPR023393">
    <property type="entry name" value="START-like_dom_sf"/>
</dbReference>
<reference evidence="2 3" key="1">
    <citation type="submission" date="2017-03" db="EMBL/GenBank/DDBJ databases">
        <title>Complete genome sequence of Candidatus 'Thiodictyon syntrophicum' sp. nov. strain Cad16T, a photolithoautotroph purple sulfur bacterium isolated from an alpine meromictic lake.</title>
        <authorList>
            <person name="Luedin S.M."/>
            <person name="Pothier J.F."/>
            <person name="Danza F."/>
            <person name="Storelli N."/>
            <person name="Wittwer M."/>
            <person name="Tonolla M."/>
        </authorList>
    </citation>
    <scope>NUCLEOTIDE SEQUENCE [LARGE SCALE GENOMIC DNA]</scope>
    <source>
        <strain evidence="2 3">Cad16T</strain>
        <plasmid evidence="3">Plasmid pts485</plasmid>
    </source>
</reference>
<dbReference type="KEGG" id="tsy:THSYN_32730"/>
<sequence length="180" mass="18742">MKSSVALALTLASLIAVPAALRAAGPARQDLTLKETIAAPPERVWAVIADFQDMGWHPAITKTAGRGGNAPRAVRTLTLTGGGQIVEELQTYDAAAHTFSYRILEVDPKVLPVTDYSSSLAVAPAADGGSIVTWKGSFGRGDPHENPPAGLTDEAAVDAVTKVYQAGLTNLKALAEKKAQ</sequence>
<feature type="chain" id="PRO_5014648894" description="MxaD family protein" evidence="1">
    <location>
        <begin position="24"/>
        <end position="180"/>
    </location>
</feature>
<dbReference type="SUPFAM" id="SSF55961">
    <property type="entry name" value="Bet v1-like"/>
    <property type="match status" value="1"/>
</dbReference>
<keyword evidence="2" id="KW-0614">Plasmid</keyword>
<evidence type="ECO:0000256" key="1">
    <source>
        <dbReference type="SAM" id="SignalP"/>
    </source>
</evidence>
<dbReference type="RefSeq" id="WP_100923269.1">
    <property type="nucleotide sequence ID" value="NZ_CP020372.1"/>
</dbReference>
<dbReference type="CDD" id="cd07821">
    <property type="entry name" value="PYR_PYL_RCAR_like"/>
    <property type="match status" value="1"/>
</dbReference>
<evidence type="ECO:0000313" key="2">
    <source>
        <dbReference type="EMBL" id="AUB85662.1"/>
    </source>
</evidence>
<keyword evidence="1" id="KW-0732">Signal</keyword>
<evidence type="ECO:0008006" key="4">
    <source>
        <dbReference type="Google" id="ProtNLM"/>
    </source>
</evidence>
<dbReference type="InterPro" id="IPR019587">
    <property type="entry name" value="Polyketide_cyclase/dehydratase"/>
</dbReference>
<evidence type="ECO:0000313" key="3">
    <source>
        <dbReference type="Proteomes" id="UP000232638"/>
    </source>
</evidence>
<dbReference type="Proteomes" id="UP000232638">
    <property type="component" value="Plasmid pTs485"/>
</dbReference>
<feature type="signal peptide" evidence="1">
    <location>
        <begin position="1"/>
        <end position="23"/>
    </location>
</feature>
<dbReference type="EMBL" id="CP020372">
    <property type="protein sequence ID" value="AUB85662.1"/>
    <property type="molecule type" value="Genomic_DNA"/>
</dbReference>
<dbReference type="PANTHER" id="PTHR39332:SF7">
    <property type="entry name" value="SRPBCC FAMILY PROTEIN"/>
    <property type="match status" value="1"/>
</dbReference>
<accession>A0A2K8UJH2</accession>
<protein>
    <recommendedName>
        <fullName evidence="4">MxaD family protein</fullName>
    </recommendedName>
</protein>
<dbReference type="PANTHER" id="PTHR39332">
    <property type="entry name" value="BLL4707 PROTEIN"/>
    <property type="match status" value="1"/>
</dbReference>
<organism evidence="2 3">
    <name type="scientific">Candidatus Thiodictyon syntrophicum</name>
    <dbReference type="NCBI Taxonomy" id="1166950"/>
    <lineage>
        <taxon>Bacteria</taxon>
        <taxon>Pseudomonadati</taxon>
        <taxon>Pseudomonadota</taxon>
        <taxon>Gammaproteobacteria</taxon>
        <taxon>Chromatiales</taxon>
        <taxon>Chromatiaceae</taxon>
        <taxon>Thiodictyon</taxon>
    </lineage>
</organism>
<name>A0A2K8UJH2_9GAMM</name>
<dbReference type="AlphaFoldDB" id="A0A2K8UJH2"/>
<gene>
    <name evidence="2" type="ORF">THSYN_32730</name>
</gene>
<dbReference type="OrthoDB" id="1364128at2"/>
<geneLocation type="plasmid" evidence="3">
    <name>pts485</name>
</geneLocation>
<keyword evidence="3" id="KW-1185">Reference proteome</keyword>
<dbReference type="Gene3D" id="3.30.530.20">
    <property type="match status" value="1"/>
</dbReference>
<dbReference type="Pfam" id="PF10604">
    <property type="entry name" value="Polyketide_cyc2"/>
    <property type="match status" value="1"/>
</dbReference>